<dbReference type="AlphaFoldDB" id="A0AA88GSB3"/>
<dbReference type="InterPro" id="IPR001359">
    <property type="entry name" value="Synapsin"/>
</dbReference>
<comment type="similarity">
    <text evidence="1">Belongs to the synapsin family.</text>
</comment>
<dbReference type="InterPro" id="IPR016185">
    <property type="entry name" value="PreATP-grasp_dom_sf"/>
</dbReference>
<dbReference type="Gene3D" id="3.30.470.20">
    <property type="entry name" value="ATP-grasp fold, B domain"/>
    <property type="match status" value="1"/>
</dbReference>
<feature type="domain" description="Synapsin ATP-binding" evidence="6">
    <location>
        <begin position="117"/>
        <end position="327"/>
    </location>
</feature>
<organism evidence="7 8">
    <name type="scientific">Naegleria lovaniensis</name>
    <name type="common">Amoeba</name>
    <dbReference type="NCBI Taxonomy" id="51637"/>
    <lineage>
        <taxon>Eukaryota</taxon>
        <taxon>Discoba</taxon>
        <taxon>Heterolobosea</taxon>
        <taxon>Tetramitia</taxon>
        <taxon>Eutetramitia</taxon>
        <taxon>Vahlkampfiidae</taxon>
        <taxon>Naegleria</taxon>
    </lineage>
</organism>
<dbReference type="GeneID" id="68095554"/>
<keyword evidence="3" id="KW-0770">Synapse</keyword>
<gene>
    <name evidence="7" type="ORF">C9374_003099</name>
</gene>
<dbReference type="PRINTS" id="PR01368">
    <property type="entry name" value="SYNAPSIN"/>
</dbReference>
<evidence type="ECO:0000256" key="2">
    <source>
        <dbReference type="ARBA" id="ARBA00022553"/>
    </source>
</evidence>
<name>A0AA88GSB3_NAELO</name>
<dbReference type="Pfam" id="PF02750">
    <property type="entry name" value="Synapsin_C"/>
    <property type="match status" value="1"/>
</dbReference>
<dbReference type="PANTHER" id="PTHR10841">
    <property type="entry name" value="SYNAPSIN"/>
    <property type="match status" value="1"/>
</dbReference>
<feature type="domain" description="Synapsin pre-ATP-grasp" evidence="5">
    <location>
        <begin position="9"/>
        <end position="115"/>
    </location>
</feature>
<reference evidence="7 8" key="1">
    <citation type="journal article" date="2018" name="BMC Genomics">
        <title>The genome of Naegleria lovaniensis, the basis for a comparative approach to unravel pathogenicity factors of the human pathogenic amoeba N. fowleri.</title>
        <authorList>
            <person name="Liechti N."/>
            <person name="Schurch N."/>
            <person name="Bruggmann R."/>
            <person name="Wittwer M."/>
        </authorList>
    </citation>
    <scope>NUCLEOTIDE SEQUENCE [LARGE SCALE GENOMIC DNA]</scope>
    <source>
        <strain evidence="7 8">ATCC 30569</strain>
    </source>
</reference>
<dbReference type="Gene3D" id="3.30.1490.20">
    <property type="entry name" value="ATP-grasp fold, A domain"/>
    <property type="match status" value="1"/>
</dbReference>
<dbReference type="Gene3D" id="3.40.50.20">
    <property type="match status" value="1"/>
</dbReference>
<evidence type="ECO:0000259" key="5">
    <source>
        <dbReference type="Pfam" id="PF02078"/>
    </source>
</evidence>
<dbReference type="RefSeq" id="XP_044549943.1">
    <property type="nucleotide sequence ID" value="XM_044692589.1"/>
</dbReference>
<evidence type="ECO:0000313" key="7">
    <source>
        <dbReference type="EMBL" id="KAG2385950.1"/>
    </source>
</evidence>
<dbReference type="SUPFAM" id="SSF52440">
    <property type="entry name" value="PreATP-grasp domain"/>
    <property type="match status" value="1"/>
</dbReference>
<dbReference type="SUPFAM" id="SSF56059">
    <property type="entry name" value="Glutathione synthetase ATP-binding domain-like"/>
    <property type="match status" value="1"/>
</dbReference>
<comment type="caution">
    <text evidence="7">The sequence shown here is derived from an EMBL/GenBank/DDBJ whole genome shotgun (WGS) entry which is preliminary data.</text>
</comment>
<dbReference type="Pfam" id="PF02078">
    <property type="entry name" value="Synapsin"/>
    <property type="match status" value="1"/>
</dbReference>
<sequence length="332" mass="38612">MSSQPSQNTSFNLLVIDYNQSEQSNWYKLFSNCVTQKGQKIQVEQAGWEEIKLVSNSDYGPLLELKGKNDSIFKQQRQDRNFTPHFVLVRNFPSALHTESYRNVLLGLMFANVPAVNSLDSIYMCSEKPIVYGKLKEIQKKLGGFEAFPLIPQIYYPNIRTCDWFEENEKTLPQQFPVVCKIGTVHAGFGKQKLDTKSQFDDFTTVLALYKDYFTCEPFCNVEYDLRLQKIGDHYRVYQRSSDSSWKNNWGAMKFKPHDTIEERYKIWMNEVSKMFGGLDMFTLDVMKLKDGTERILELNDSSMGLLFDFEAEDNAHIVELVMKKINDLPHV</sequence>
<dbReference type="InterPro" id="IPR013815">
    <property type="entry name" value="ATP_grasp_subdomain_1"/>
</dbReference>
<evidence type="ECO:0000313" key="8">
    <source>
        <dbReference type="Proteomes" id="UP000816034"/>
    </source>
</evidence>
<evidence type="ECO:0000256" key="1">
    <source>
        <dbReference type="ARBA" id="ARBA00008243"/>
    </source>
</evidence>
<evidence type="ECO:0000256" key="3">
    <source>
        <dbReference type="ARBA" id="ARBA00023018"/>
    </source>
</evidence>
<evidence type="ECO:0000256" key="4">
    <source>
        <dbReference type="ARBA" id="ARBA00034103"/>
    </source>
</evidence>
<protein>
    <recommendedName>
        <fullName evidence="9">Synapsin</fullName>
    </recommendedName>
</protein>
<comment type="subcellular location">
    <subcellularLocation>
        <location evidence="4">Synapse</location>
    </subcellularLocation>
</comment>
<evidence type="ECO:0000259" key="6">
    <source>
        <dbReference type="Pfam" id="PF02750"/>
    </source>
</evidence>
<dbReference type="EMBL" id="PYSW02000017">
    <property type="protein sequence ID" value="KAG2385950.1"/>
    <property type="molecule type" value="Genomic_DNA"/>
</dbReference>
<keyword evidence="8" id="KW-1185">Reference proteome</keyword>
<accession>A0AA88GSB3</accession>
<dbReference type="GO" id="GO:0005524">
    <property type="term" value="F:ATP binding"/>
    <property type="evidence" value="ECO:0007669"/>
    <property type="project" value="InterPro"/>
</dbReference>
<evidence type="ECO:0008006" key="9">
    <source>
        <dbReference type="Google" id="ProtNLM"/>
    </source>
</evidence>
<proteinExistence type="inferred from homology"/>
<dbReference type="InterPro" id="IPR020897">
    <property type="entry name" value="Synapsin_pre-ATP-grasp_dom"/>
</dbReference>
<dbReference type="Proteomes" id="UP000816034">
    <property type="component" value="Unassembled WGS sequence"/>
</dbReference>
<dbReference type="PANTHER" id="PTHR10841:SF17">
    <property type="entry name" value="SYNAPSIN"/>
    <property type="match status" value="1"/>
</dbReference>
<keyword evidence="2" id="KW-0597">Phosphoprotein</keyword>
<dbReference type="InterPro" id="IPR020898">
    <property type="entry name" value="Synapsin_ATP-bd_dom"/>
</dbReference>